<evidence type="ECO:0000259" key="23">
    <source>
        <dbReference type="PROSITE" id="PS50103"/>
    </source>
</evidence>
<dbReference type="InterPro" id="IPR001611">
    <property type="entry name" value="Leu-rich_rpt"/>
</dbReference>
<feature type="domain" description="TIR" evidence="24">
    <location>
        <begin position="1655"/>
        <end position="1803"/>
    </location>
</feature>
<keyword evidence="14" id="KW-0520">NAD</keyword>
<keyword evidence="10" id="KW-0677">Repeat</keyword>
<feature type="domain" description="C3H1-type" evidence="23">
    <location>
        <begin position="1770"/>
        <end position="1797"/>
    </location>
</feature>
<dbReference type="SUPFAM" id="SSF53448">
    <property type="entry name" value="Nucleotide-diphospho-sugar transferases"/>
    <property type="match status" value="1"/>
</dbReference>
<dbReference type="SMART" id="SM00356">
    <property type="entry name" value="ZnF_C3H1"/>
    <property type="match status" value="3"/>
</dbReference>
<dbReference type="InterPro" id="IPR032675">
    <property type="entry name" value="LRR_dom_sf"/>
</dbReference>
<evidence type="ECO:0000256" key="14">
    <source>
        <dbReference type="ARBA" id="ARBA00023027"/>
    </source>
</evidence>
<evidence type="ECO:0000256" key="15">
    <source>
        <dbReference type="ARBA" id="ARBA00023034"/>
    </source>
</evidence>
<evidence type="ECO:0000259" key="25">
    <source>
        <dbReference type="PROSITE" id="PS51820"/>
    </source>
</evidence>
<comment type="subcellular location">
    <subcellularLocation>
        <location evidence="1">Golgi apparatus</location>
        <location evidence="1">Golgi stack membrane</location>
        <topology evidence="1">Single-pass type II membrane protein</topology>
    </subcellularLocation>
    <subcellularLocation>
        <location evidence="2">Membrane</location>
        <topology evidence="2">Single-pass type I membrane protein</topology>
    </subcellularLocation>
</comment>
<evidence type="ECO:0000256" key="12">
    <source>
        <dbReference type="ARBA" id="ARBA00022968"/>
    </source>
</evidence>
<dbReference type="InterPro" id="IPR008428">
    <property type="entry name" value="Chond_GalNAc"/>
</dbReference>
<dbReference type="InterPro" id="IPR000483">
    <property type="entry name" value="Cys-rich_flank_reg_C"/>
</dbReference>
<name>A0A444U1S0_ACIRT</name>
<feature type="compositionally biased region" description="Basic and acidic residues" evidence="21">
    <location>
        <begin position="373"/>
        <end position="396"/>
    </location>
</feature>
<evidence type="ECO:0000256" key="11">
    <source>
        <dbReference type="ARBA" id="ARBA00022859"/>
    </source>
</evidence>
<dbReference type="Gene3D" id="3.80.10.10">
    <property type="entry name" value="Ribonuclease Inhibitor"/>
    <property type="match status" value="1"/>
</dbReference>
<feature type="region of interest" description="Disordered" evidence="21">
    <location>
        <begin position="490"/>
        <end position="519"/>
    </location>
</feature>
<gene>
    <name evidence="26" type="ORF">EOD39_9131</name>
</gene>
<evidence type="ECO:0000256" key="18">
    <source>
        <dbReference type="ARBA" id="ARBA00023180"/>
    </source>
</evidence>
<keyword evidence="16 22" id="KW-0472">Membrane</keyword>
<dbReference type="PROSITE" id="PS51820">
    <property type="entry name" value="PA14"/>
    <property type="match status" value="1"/>
</dbReference>
<evidence type="ECO:0000256" key="1">
    <source>
        <dbReference type="ARBA" id="ARBA00004447"/>
    </source>
</evidence>
<keyword evidence="19" id="KW-0395">Inflammatory response</keyword>
<keyword evidence="13 22" id="KW-1133">Transmembrane helix</keyword>
<dbReference type="PROSITE" id="PS50103">
    <property type="entry name" value="ZF_C3H1"/>
    <property type="match status" value="3"/>
</dbReference>
<feature type="region of interest" description="Disordered" evidence="21">
    <location>
        <begin position="1974"/>
        <end position="1993"/>
    </location>
</feature>
<feature type="compositionally biased region" description="Basic and acidic residues" evidence="21">
    <location>
        <begin position="408"/>
        <end position="435"/>
    </location>
</feature>
<keyword evidence="5" id="KW-0399">Innate immunity</keyword>
<dbReference type="Proteomes" id="UP000289886">
    <property type="component" value="Unassembled WGS sequence"/>
</dbReference>
<feature type="domain" description="C3H1-type" evidence="23">
    <location>
        <begin position="1940"/>
        <end position="1969"/>
    </location>
</feature>
<keyword evidence="7 26" id="KW-0808">Transferase</keyword>
<dbReference type="SUPFAM" id="SSF52058">
    <property type="entry name" value="L domain-like"/>
    <property type="match status" value="2"/>
</dbReference>
<sequence length="2060" mass="235666">MFWFFPLKKLKKHFKFVFFGIVLVLGLLAAYLESTATAAGNPHTRNPVLLMKVQSDQQHREENEEPHTAQWKNLEQRWSPEVASVLKCKVAEEALLWCGWDDFIFFCSQFRGQANLHIFEDWCGSSVEQLRKNLHFPLYPHKRTTVRKLAVAPRWTDYGLRIFGYIHPYKEGEFQFAVASDDNSEFWLSRNEKPEELQLLAFVGKRGREWTAPGEFGKYRSQISQPVHLSMKRYYFEVLHKQDGGGTDHVEVAWRLRQAGSQFTLISSRSLSLYTNESSLLLDEVLHIPQSPASHRRAVWHSTHTAEMLKPDPRDSFHLQVSLCLVLQIRIFQIHEDGSSNASKAAERGILPDSEEQLFEYVDQEVLERLEREREGERIQGQDAKQGELERERGGERQSLGLGQRIQGQREKEAELERQRKGERQVEVEKQEQKAVRPRQRTRVRQGEGVRRRGGVKQREGVQEAVKEERLKSVKHVDYGDDFDDYTSKRRSKLHSVRGEGVPTQNKRRRRTAAAPGVKPTPIHVNLRLKYKDLAPTARARSLQTGQKMVKRGAAGKHQEILLLQGDWEQEDYRNELFINPAFYDQAVDWEQTFDVKKLDFAGQRSDWMDLHCNVSGNLVLSETEALGVVRSYMEKLNARNKGLYSLKRVVNVEKRLDAVQGSRYLLDLELLEGGARMVRLSQFVFALNPLPLARGGSPRLRPHPNPPPPREPLLCRPLGLTRRNEVMVHFIVPVKDQARWVQQFITDMEELYRETGDENFNVIITDYSSTDMDVERALRRAALPRFQYVKLGGNFERSAGLQAGINLIQDNSSIVFLCDLHIHFPASILDSIRKHCVEGRLVFAPIVLRMDCGASPQEPDGTDNSSIVFLCDLHIHFPASILDSIRKHCVEGRLVFAPIVLRMDCGASPQEPDGYWEVNGFGLLGLYKSDLDSVGGMNTREFRDRWGGEDWELLDSSFIAVKGWVRGECGGSSSIAIGLGERGVLGQQLQGTALKSLSRMSPLICFATLLSSVVWGVNGINKEEENERFLTCSNTEQHRQDLSNQQLTRIPPDLSPSTQYLDLSHNNITRVDDKDLAALPDLCILKLHHNPLEYISPTAFLNNSKLEVLNISYSSLKAIPDLLIPTLQVLDLSSNLYGSYALGSSFKNMEHLFSLALGSPYATSINYTDFAAVRNIPLRHLSLGYGEGLESYESGSFTQILSLRKLTLIMPFCKRFLMFQDMLKDLQRTQVESLELVKFLPRYCNISSDPFEGLRDLRSLKNITFTDTWFNSSVLHTFLQNVYRSPFQVIALLNITFNEDIEEFYLDCDPGKHAVNLKAIIFDGILHYQMRYPKIRINVTCYSQMTYLKFSGSGMNISPCNLMSSLPSLEVLDVSNNLLTDNGFWWQGCSYTKVFPALKQLNLSMNRFIKLSFISQKTQQMRSLETLDLSSNSIELEGQCSWPSHLTNLILSNNNLGNSVFNYLSPHFRSLDLSKTGISALTKDMLTRLPNLTHLFLSSNSLQVLPADLWAPSVEVLHVDHNAISVISQDSLKGLPGLKELKAGHEPFSCKCDSYWFVTTLDKRLLPDWPLQYTCSYPPELYGMLLEEYQPGRITCELWIQAAIAVLVTLVVLLVLSLTFYACDGAWYLKMLWVWIRVKRRSSQETERLANASFHYHAFISYSQHDSNWVDKQLAPNMEKAGFRLCIHERDFVPGDWIIDNIINCVESSYKTLFVLSRSFIQSEWCNYELFFAQHRALSIQQDSLVFILLEPIPADSLPRKFMKLRTLLRQQTYLEYYMHGVCKEGNNCRYSHDLTTSKPAMICKYFQKGCCAYGDCCRYDHTKPPKQDVLSGPKPMMPAECSLTPDCTPDLKLSGKEGPHSSRSVDWVNAVEFVPGQPYCGRELLSSGAVPYHVACLVYNTVWSCPECRITSNFVIPSEYWVEDKEEKQKLIQKYKDAMSSKPCRYFDAGRGTCPFGGNCFYKHAFPDGRLEEPQSQRRQQGSAGRHRTPRRTPLWDLFEGESNDSFDNDEEEEVVTFELGEMLLMLLASGTDDELSDSEDEWDLFHEELDDYYEVYL</sequence>
<protein>
    <submittedName>
        <fullName evidence="26">N-acetyl-beta-glucosaminyl-glycoprotein 4-beta-N-acetylgalactosaminyltransferase 1</fullName>
    </submittedName>
</protein>
<evidence type="ECO:0000256" key="3">
    <source>
        <dbReference type="ARBA" id="ARBA00009239"/>
    </source>
</evidence>
<dbReference type="FunFam" id="3.80.10.10:FF:000046">
    <property type="entry name" value="Toll-like receptor 2"/>
    <property type="match status" value="1"/>
</dbReference>
<dbReference type="PROSITE" id="PS50104">
    <property type="entry name" value="TIR"/>
    <property type="match status" value="1"/>
</dbReference>
<comment type="similarity">
    <text evidence="3">Belongs to the chondroitin N-acetylgalactosaminyltransferase family.</text>
</comment>
<keyword evidence="12" id="KW-0735">Signal-anchor</keyword>
<dbReference type="SMART" id="SM00369">
    <property type="entry name" value="LRR_TYP"/>
    <property type="match status" value="6"/>
</dbReference>
<evidence type="ECO:0000256" key="17">
    <source>
        <dbReference type="ARBA" id="ARBA00023170"/>
    </source>
</evidence>
<keyword evidence="18" id="KW-0325">Glycoprotein</keyword>
<dbReference type="InterPro" id="IPR000571">
    <property type="entry name" value="Znf_CCCH"/>
</dbReference>
<evidence type="ECO:0000256" key="2">
    <source>
        <dbReference type="ARBA" id="ARBA00004479"/>
    </source>
</evidence>
<evidence type="ECO:0000256" key="6">
    <source>
        <dbReference type="ARBA" id="ARBA00022614"/>
    </source>
</evidence>
<evidence type="ECO:0000256" key="20">
    <source>
        <dbReference type="PROSITE-ProRule" id="PRU00723"/>
    </source>
</evidence>
<evidence type="ECO:0000256" key="10">
    <source>
        <dbReference type="ARBA" id="ARBA00022737"/>
    </source>
</evidence>
<dbReference type="GO" id="GO:0006954">
    <property type="term" value="P:inflammatory response"/>
    <property type="evidence" value="ECO:0007669"/>
    <property type="project" value="UniProtKB-KW"/>
</dbReference>
<feature type="domain" description="PA14" evidence="25">
    <location>
        <begin position="109"/>
        <end position="270"/>
    </location>
</feature>
<keyword evidence="6" id="KW-0433">Leucine-rich repeat</keyword>
<evidence type="ECO:0000256" key="7">
    <source>
        <dbReference type="ARBA" id="ARBA00022679"/>
    </source>
</evidence>
<dbReference type="GO" id="GO:0032580">
    <property type="term" value="C:Golgi cisterna membrane"/>
    <property type="evidence" value="ECO:0007669"/>
    <property type="project" value="UniProtKB-SubCell"/>
</dbReference>
<keyword evidence="17" id="KW-0675">Receptor</keyword>
<feature type="zinc finger region" description="C3H1-type" evidence="20">
    <location>
        <begin position="1770"/>
        <end position="1797"/>
    </location>
</feature>
<dbReference type="SMART" id="SM00758">
    <property type="entry name" value="PA14"/>
    <property type="match status" value="1"/>
</dbReference>
<dbReference type="PANTHER" id="PTHR12369:SF15">
    <property type="entry name" value="BETA-1,4-N-ACETYLGALACTOSAMINYLTRANSFERASE 3"/>
    <property type="match status" value="1"/>
</dbReference>
<evidence type="ECO:0000259" key="24">
    <source>
        <dbReference type="PROSITE" id="PS50104"/>
    </source>
</evidence>
<evidence type="ECO:0000256" key="16">
    <source>
        <dbReference type="ARBA" id="ARBA00023136"/>
    </source>
</evidence>
<evidence type="ECO:0000256" key="9">
    <source>
        <dbReference type="ARBA" id="ARBA00022729"/>
    </source>
</evidence>
<dbReference type="GO" id="GO:0008270">
    <property type="term" value="F:zinc ion binding"/>
    <property type="evidence" value="ECO:0007669"/>
    <property type="project" value="UniProtKB-KW"/>
</dbReference>
<organism evidence="26 27">
    <name type="scientific">Acipenser ruthenus</name>
    <name type="common">Sterlet sturgeon</name>
    <dbReference type="NCBI Taxonomy" id="7906"/>
    <lineage>
        <taxon>Eukaryota</taxon>
        <taxon>Metazoa</taxon>
        <taxon>Chordata</taxon>
        <taxon>Craniata</taxon>
        <taxon>Vertebrata</taxon>
        <taxon>Euteleostomi</taxon>
        <taxon>Actinopterygii</taxon>
        <taxon>Chondrostei</taxon>
        <taxon>Acipenseriformes</taxon>
        <taxon>Acipenseridae</taxon>
        <taxon>Acipenser</taxon>
    </lineage>
</organism>
<keyword evidence="8 22" id="KW-0812">Transmembrane</keyword>
<dbReference type="InterPro" id="IPR003591">
    <property type="entry name" value="Leu-rich_rpt_typical-subtyp"/>
</dbReference>
<dbReference type="InterPro" id="IPR031644">
    <property type="entry name" value="MKRN1_C"/>
</dbReference>
<evidence type="ECO:0000256" key="22">
    <source>
        <dbReference type="SAM" id="Phobius"/>
    </source>
</evidence>
<dbReference type="SMART" id="SM00082">
    <property type="entry name" value="LRRCT"/>
    <property type="match status" value="1"/>
</dbReference>
<feature type="zinc finger region" description="C3H1-type" evidence="20">
    <location>
        <begin position="1940"/>
        <end position="1969"/>
    </location>
</feature>
<evidence type="ECO:0000256" key="5">
    <source>
        <dbReference type="ARBA" id="ARBA00022588"/>
    </source>
</evidence>
<dbReference type="GO" id="GO:0045087">
    <property type="term" value="P:innate immune response"/>
    <property type="evidence" value="ECO:0007669"/>
    <property type="project" value="UniProtKB-KW"/>
</dbReference>
<dbReference type="Gene3D" id="3.90.550.10">
    <property type="entry name" value="Spore Coat Polysaccharide Biosynthesis Protein SpsA, Chain A"/>
    <property type="match status" value="1"/>
</dbReference>
<evidence type="ECO:0000313" key="27">
    <source>
        <dbReference type="Proteomes" id="UP000289886"/>
    </source>
</evidence>
<evidence type="ECO:0000256" key="8">
    <source>
        <dbReference type="ARBA" id="ARBA00022692"/>
    </source>
</evidence>
<dbReference type="InterPro" id="IPR011658">
    <property type="entry name" value="PA14_dom"/>
</dbReference>
<dbReference type="GO" id="GO:0007165">
    <property type="term" value="P:signal transduction"/>
    <property type="evidence" value="ECO:0007669"/>
    <property type="project" value="InterPro"/>
</dbReference>
<keyword evidence="11" id="KW-0391">Immunity</keyword>
<dbReference type="InterPro" id="IPR029044">
    <property type="entry name" value="Nucleotide-diphossugar_trans"/>
</dbReference>
<dbReference type="Gene3D" id="3.40.50.10140">
    <property type="entry name" value="Toll/interleukin-1 receptor homology (TIR) domain"/>
    <property type="match status" value="1"/>
</dbReference>
<dbReference type="Pfam" id="PF15815">
    <property type="entry name" value="MKRN1_C"/>
    <property type="match status" value="1"/>
</dbReference>
<dbReference type="SMART" id="SM00255">
    <property type="entry name" value="TIR"/>
    <property type="match status" value="1"/>
</dbReference>
<evidence type="ECO:0000256" key="4">
    <source>
        <dbReference type="ARBA" id="ARBA00009634"/>
    </source>
</evidence>
<evidence type="ECO:0000256" key="21">
    <source>
        <dbReference type="SAM" id="MobiDB-lite"/>
    </source>
</evidence>
<evidence type="ECO:0000256" key="13">
    <source>
        <dbReference type="ARBA" id="ARBA00022989"/>
    </source>
</evidence>
<keyword evidence="20" id="KW-0863">Zinc-finger</keyword>
<evidence type="ECO:0000256" key="19">
    <source>
        <dbReference type="ARBA" id="ARBA00023198"/>
    </source>
</evidence>
<dbReference type="PANTHER" id="PTHR12369">
    <property type="entry name" value="CHONDROITIN SYNTHASE"/>
    <property type="match status" value="1"/>
</dbReference>
<feature type="compositionally biased region" description="Basic and acidic residues" evidence="21">
    <location>
        <begin position="445"/>
        <end position="464"/>
    </location>
</feature>
<feature type="zinc finger region" description="C3H1-type" evidence="20">
    <location>
        <begin position="1799"/>
        <end position="1826"/>
    </location>
</feature>
<keyword evidence="20" id="KW-0862">Zinc</keyword>
<dbReference type="InterPro" id="IPR037524">
    <property type="entry name" value="PA14/GLEYA"/>
</dbReference>
<accession>A0A444U1S0</accession>
<reference evidence="26 27" key="1">
    <citation type="submission" date="2019-01" db="EMBL/GenBank/DDBJ databases">
        <title>Draft Genome and Complete Hox-Cluster Characterization of the Sterlet Sturgeon (Acipenser ruthenus).</title>
        <authorList>
            <person name="Wei Q."/>
        </authorList>
    </citation>
    <scope>NUCLEOTIDE SEQUENCE [LARGE SCALE GENOMIC DNA]</scope>
    <source>
        <strain evidence="26">WHYD16114868_AA</strain>
        <tissue evidence="26">Blood</tissue>
    </source>
</reference>
<keyword evidence="27" id="KW-1185">Reference proteome</keyword>
<dbReference type="InterPro" id="IPR000157">
    <property type="entry name" value="TIR_dom"/>
</dbReference>
<dbReference type="InterPro" id="IPR051227">
    <property type="entry name" value="CS_glycosyltransferase"/>
</dbReference>
<feature type="region of interest" description="Disordered" evidence="21">
    <location>
        <begin position="373"/>
        <end position="464"/>
    </location>
</feature>
<dbReference type="SUPFAM" id="SSF52200">
    <property type="entry name" value="Toll/Interleukin receptor TIR domain"/>
    <property type="match status" value="1"/>
</dbReference>
<proteinExistence type="inferred from homology"/>
<dbReference type="InterPro" id="IPR035897">
    <property type="entry name" value="Toll_tir_struct_dom_sf"/>
</dbReference>
<keyword evidence="9" id="KW-0732">Signal</keyword>
<comment type="caution">
    <text evidence="26">The sequence shown here is derived from an EMBL/GenBank/DDBJ whole genome shotgun (WGS) entry which is preliminary data.</text>
</comment>
<dbReference type="Pfam" id="PF13855">
    <property type="entry name" value="LRR_8"/>
    <property type="match status" value="1"/>
</dbReference>
<evidence type="ECO:0000313" key="26">
    <source>
        <dbReference type="EMBL" id="RXM29114.1"/>
    </source>
</evidence>
<dbReference type="Pfam" id="PF05679">
    <property type="entry name" value="CHGN"/>
    <property type="match status" value="2"/>
</dbReference>
<comment type="similarity">
    <text evidence="4">Belongs to the Toll-like receptor family.</text>
</comment>
<dbReference type="GO" id="GO:0008376">
    <property type="term" value="F:acetylgalactosaminyltransferase activity"/>
    <property type="evidence" value="ECO:0007669"/>
    <property type="project" value="InterPro"/>
</dbReference>
<keyword evidence="15" id="KW-0333">Golgi apparatus</keyword>
<dbReference type="FunFam" id="3.40.50.10140:FF:000001">
    <property type="entry name" value="Toll-like receptor 2"/>
    <property type="match status" value="1"/>
</dbReference>
<feature type="domain" description="C3H1-type" evidence="23">
    <location>
        <begin position="1799"/>
        <end position="1826"/>
    </location>
</feature>
<feature type="transmembrane region" description="Helical" evidence="22">
    <location>
        <begin position="1599"/>
        <end position="1624"/>
    </location>
</feature>
<keyword evidence="20" id="KW-0479">Metal-binding</keyword>
<dbReference type="EMBL" id="SCEB01215530">
    <property type="protein sequence ID" value="RXM29114.1"/>
    <property type="molecule type" value="Genomic_DNA"/>
</dbReference>
<dbReference type="Pfam" id="PF01582">
    <property type="entry name" value="TIR"/>
    <property type="match status" value="1"/>
</dbReference>